<keyword evidence="5" id="KW-0175">Coiled coil</keyword>
<dbReference type="KEGG" id="scor:J3U87_08765"/>
<dbReference type="InterPro" id="IPR004358">
    <property type="entry name" value="Sig_transdc_His_kin-like_C"/>
</dbReference>
<dbReference type="Pfam" id="PF02518">
    <property type="entry name" value="HATPase_c"/>
    <property type="match status" value="1"/>
</dbReference>
<dbReference type="Gene3D" id="3.40.50.2300">
    <property type="match status" value="1"/>
</dbReference>
<name>A0A8A4TTX6_SULCO</name>
<feature type="coiled-coil region" evidence="5">
    <location>
        <begin position="168"/>
        <end position="220"/>
    </location>
</feature>
<dbReference type="EC" id="2.7.13.3" evidence="2"/>
<feature type="domain" description="Histidine kinase" evidence="6">
    <location>
        <begin position="236"/>
        <end position="467"/>
    </location>
</feature>
<evidence type="ECO:0000259" key="6">
    <source>
        <dbReference type="PROSITE" id="PS50109"/>
    </source>
</evidence>
<dbReference type="InterPro" id="IPR003661">
    <property type="entry name" value="HisK_dim/P_dom"/>
</dbReference>
<keyword evidence="9" id="KW-1185">Reference proteome</keyword>
<dbReference type="InterPro" id="IPR001789">
    <property type="entry name" value="Sig_transdc_resp-reg_receiver"/>
</dbReference>
<gene>
    <name evidence="8" type="ORF">J3U87_08765</name>
</gene>
<dbReference type="Proteomes" id="UP000663929">
    <property type="component" value="Chromosome"/>
</dbReference>
<comment type="catalytic activity">
    <reaction evidence="1">
        <text>ATP + protein L-histidine = ADP + protein N-phospho-L-histidine.</text>
        <dbReference type="EC" id="2.7.13.3"/>
    </reaction>
</comment>
<dbReference type="Gene3D" id="3.30.565.10">
    <property type="entry name" value="Histidine kinase-like ATPase, C-terminal domain"/>
    <property type="match status" value="1"/>
</dbReference>
<dbReference type="EMBL" id="CP071793">
    <property type="protein sequence ID" value="QTD52551.1"/>
    <property type="molecule type" value="Genomic_DNA"/>
</dbReference>
<accession>A0A8A4TTX6</accession>
<dbReference type="InterPro" id="IPR036890">
    <property type="entry name" value="HATPase_C_sf"/>
</dbReference>
<dbReference type="CDD" id="cd00082">
    <property type="entry name" value="HisKA"/>
    <property type="match status" value="1"/>
</dbReference>
<dbReference type="SUPFAM" id="SSF52172">
    <property type="entry name" value="CheY-like"/>
    <property type="match status" value="1"/>
</dbReference>
<evidence type="ECO:0000313" key="9">
    <source>
        <dbReference type="Proteomes" id="UP000663929"/>
    </source>
</evidence>
<dbReference type="SUPFAM" id="SSF55874">
    <property type="entry name" value="ATPase domain of HSP90 chaperone/DNA topoisomerase II/histidine kinase"/>
    <property type="match status" value="1"/>
</dbReference>
<proteinExistence type="predicted"/>
<dbReference type="Pfam" id="PF00072">
    <property type="entry name" value="Response_reg"/>
    <property type="match status" value="1"/>
</dbReference>
<evidence type="ECO:0000256" key="2">
    <source>
        <dbReference type="ARBA" id="ARBA00012438"/>
    </source>
</evidence>
<reference evidence="8" key="1">
    <citation type="submission" date="2021-03" db="EMBL/GenBank/DDBJ databases">
        <title>Acanthopleuribacteraceae sp. M133.</title>
        <authorList>
            <person name="Wang G."/>
        </authorList>
    </citation>
    <scope>NUCLEOTIDE SEQUENCE</scope>
    <source>
        <strain evidence="8">M133</strain>
    </source>
</reference>
<evidence type="ECO:0000256" key="3">
    <source>
        <dbReference type="ARBA" id="ARBA00022553"/>
    </source>
</evidence>
<sequence length="476" mass="53313">MKRILIVDDNESIHKDFKKVLQGNPADKLRDVELALFGDEEQATSPFDEAQYDIGDAYQGEEAIDMVDRAAAEGRPYALVFMDVRMPPGIDGIVAVAEIWKRHPETEMVICTAHSDYSWGEMLSEIGITDKLQFIRKPFDMVSIQQLALSLTKKWELTQQTKATIKELEHEIGQRQNAEHELRKLNDELESRIEARTAELSQTNAELKNALNSLREAQAHLVASEKMAALGGLVAGIAHEINTPVGIGVTAASHLVQKTRHLQQLYRDHAMKKSDLDNYLSTSSEATQMILSNLDRASELIHSFKQVAVDQSSEERRRFRVCSYIHEVLLSLRPKLKKTKHKIRVTCPEDCELDSFPGAFGQIVSNLVMNSLIHAFEDDSSGEIEIEVREEPDHLLLVYRDNGKGISADHRKKIFDPFFTTRRGDGGSGLGLHIVYNIATQTLGGNIGCESVLGDHTLFKLNIPKKPRNGGSHDQS</sequence>
<evidence type="ECO:0000256" key="5">
    <source>
        <dbReference type="SAM" id="Coils"/>
    </source>
</evidence>
<dbReference type="PRINTS" id="PR00344">
    <property type="entry name" value="BCTRLSENSOR"/>
</dbReference>
<dbReference type="Gene3D" id="1.10.287.130">
    <property type="match status" value="1"/>
</dbReference>
<dbReference type="PROSITE" id="PS50110">
    <property type="entry name" value="RESPONSE_REGULATORY"/>
    <property type="match status" value="1"/>
</dbReference>
<keyword evidence="3 4" id="KW-0597">Phosphoprotein</keyword>
<evidence type="ECO:0000256" key="1">
    <source>
        <dbReference type="ARBA" id="ARBA00000085"/>
    </source>
</evidence>
<dbReference type="InterPro" id="IPR003594">
    <property type="entry name" value="HATPase_dom"/>
</dbReference>
<evidence type="ECO:0000256" key="4">
    <source>
        <dbReference type="PROSITE-ProRule" id="PRU00169"/>
    </source>
</evidence>
<evidence type="ECO:0000313" key="8">
    <source>
        <dbReference type="EMBL" id="QTD52551.1"/>
    </source>
</evidence>
<feature type="domain" description="Response regulatory" evidence="7">
    <location>
        <begin position="3"/>
        <end position="152"/>
    </location>
</feature>
<dbReference type="SMART" id="SM00387">
    <property type="entry name" value="HATPase_c"/>
    <property type="match status" value="1"/>
</dbReference>
<feature type="modified residue" description="4-aspartylphosphate" evidence="4">
    <location>
        <position position="83"/>
    </location>
</feature>
<dbReference type="AlphaFoldDB" id="A0A8A4TTX6"/>
<dbReference type="RefSeq" id="WP_237382657.1">
    <property type="nucleotide sequence ID" value="NZ_CP071793.1"/>
</dbReference>
<dbReference type="PROSITE" id="PS50109">
    <property type="entry name" value="HIS_KIN"/>
    <property type="match status" value="1"/>
</dbReference>
<protein>
    <recommendedName>
        <fullName evidence="2">histidine kinase</fullName>
        <ecNumber evidence="2">2.7.13.3</ecNumber>
    </recommendedName>
</protein>
<dbReference type="GO" id="GO:0000155">
    <property type="term" value="F:phosphorelay sensor kinase activity"/>
    <property type="evidence" value="ECO:0007669"/>
    <property type="project" value="InterPro"/>
</dbReference>
<evidence type="ECO:0000259" key="7">
    <source>
        <dbReference type="PROSITE" id="PS50110"/>
    </source>
</evidence>
<organism evidence="8 9">
    <name type="scientific">Sulfidibacter corallicola</name>
    <dbReference type="NCBI Taxonomy" id="2818388"/>
    <lineage>
        <taxon>Bacteria</taxon>
        <taxon>Pseudomonadati</taxon>
        <taxon>Acidobacteriota</taxon>
        <taxon>Holophagae</taxon>
        <taxon>Acanthopleuribacterales</taxon>
        <taxon>Acanthopleuribacteraceae</taxon>
        <taxon>Sulfidibacter</taxon>
    </lineage>
</organism>
<dbReference type="InterPro" id="IPR011006">
    <property type="entry name" value="CheY-like_superfamily"/>
</dbReference>
<dbReference type="InterPro" id="IPR005467">
    <property type="entry name" value="His_kinase_dom"/>
</dbReference>
<dbReference type="PANTHER" id="PTHR43065">
    <property type="entry name" value="SENSOR HISTIDINE KINASE"/>
    <property type="match status" value="1"/>
</dbReference>